<protein>
    <submittedName>
        <fullName evidence="2">Uncharacterized protein</fullName>
    </submittedName>
</protein>
<dbReference type="AlphaFoldDB" id="A0A0K2UM55"/>
<feature type="compositionally biased region" description="Basic and acidic residues" evidence="1">
    <location>
        <begin position="80"/>
        <end position="93"/>
    </location>
</feature>
<feature type="non-terminal residue" evidence="2">
    <location>
        <position position="1"/>
    </location>
</feature>
<organism evidence="2">
    <name type="scientific">Lepeophtheirus salmonis</name>
    <name type="common">Salmon louse</name>
    <name type="synonym">Caligus salmonis</name>
    <dbReference type="NCBI Taxonomy" id="72036"/>
    <lineage>
        <taxon>Eukaryota</taxon>
        <taxon>Metazoa</taxon>
        <taxon>Ecdysozoa</taxon>
        <taxon>Arthropoda</taxon>
        <taxon>Crustacea</taxon>
        <taxon>Multicrustacea</taxon>
        <taxon>Hexanauplia</taxon>
        <taxon>Copepoda</taxon>
        <taxon>Siphonostomatoida</taxon>
        <taxon>Caligidae</taxon>
        <taxon>Lepeophtheirus</taxon>
    </lineage>
</organism>
<dbReference type="EMBL" id="HACA01021420">
    <property type="protein sequence ID" value="CDW38781.1"/>
    <property type="molecule type" value="Transcribed_RNA"/>
</dbReference>
<sequence>SKSTVYRICDEFDAEGKTHRKHHKVRADKKRSPRFVAELKKTIDENLTTPIAKLAKRSIKRAIRVDLGYLSSVRSPKQLITEDNKAKKDDTKTSAKSKKSSVKA</sequence>
<evidence type="ECO:0000313" key="2">
    <source>
        <dbReference type="EMBL" id="CDW38781.1"/>
    </source>
</evidence>
<name>A0A0K2UM55_LEPSM</name>
<feature type="compositionally biased region" description="Basic residues" evidence="1">
    <location>
        <begin position="95"/>
        <end position="104"/>
    </location>
</feature>
<accession>A0A0K2UM55</accession>
<feature type="region of interest" description="Disordered" evidence="1">
    <location>
        <begin position="78"/>
        <end position="104"/>
    </location>
</feature>
<evidence type="ECO:0000256" key="1">
    <source>
        <dbReference type="SAM" id="MobiDB-lite"/>
    </source>
</evidence>
<reference evidence="2" key="1">
    <citation type="submission" date="2014-05" db="EMBL/GenBank/DDBJ databases">
        <authorList>
            <person name="Chronopoulou M."/>
        </authorList>
    </citation>
    <scope>NUCLEOTIDE SEQUENCE</scope>
    <source>
        <tissue evidence="2">Whole organism</tissue>
    </source>
</reference>
<proteinExistence type="predicted"/>